<accession>A0A2C5Z535</accession>
<evidence type="ECO:0000313" key="3">
    <source>
        <dbReference type="Proteomes" id="UP000224854"/>
    </source>
</evidence>
<protein>
    <submittedName>
        <fullName evidence="2">Uncharacterized protein</fullName>
    </submittedName>
</protein>
<proteinExistence type="predicted"/>
<organism evidence="2 3">
    <name type="scientific">Ophiocordyceps australis</name>
    <dbReference type="NCBI Taxonomy" id="1399860"/>
    <lineage>
        <taxon>Eukaryota</taxon>
        <taxon>Fungi</taxon>
        <taxon>Dikarya</taxon>
        <taxon>Ascomycota</taxon>
        <taxon>Pezizomycotina</taxon>
        <taxon>Sordariomycetes</taxon>
        <taxon>Hypocreomycetidae</taxon>
        <taxon>Hypocreales</taxon>
        <taxon>Ophiocordycipitaceae</taxon>
        <taxon>Ophiocordyceps</taxon>
    </lineage>
</organism>
<keyword evidence="3" id="KW-1185">Reference proteome</keyword>
<sequence>MHEDEAEAGSVLGDRQRHPGPNNEEPHDLPQNFWVVLQTPFQNVFTLSSDSTYYTNPPSLRGVPVNKITQDSPYWEPSWASLDAFLADEQPEQERKDKFDRLRKLHPDNKTYRKQFKLHTDNMSKHRKIREIFGSHSNCHPNQLVSKKHLPPEGLCQMETMYLVACKISELDALHTRHELHMEPWDFVRWQIGEQLENRLIVGQRGDAIVRTVITRLWESTAKGNNPYGDTMMRQLAIRGATFQGKGGNYGSKQERKQEAARVLKHWGIDSPASHHVSRHSPPPKRRRSMAADMEQKRREALQQRRAARRAAQPPSIYQGVNAFRMEQSKRE</sequence>
<feature type="region of interest" description="Disordered" evidence="1">
    <location>
        <begin position="1"/>
        <end position="29"/>
    </location>
</feature>
<comment type="caution">
    <text evidence="2">The sequence shown here is derived from an EMBL/GenBank/DDBJ whole genome shotgun (WGS) entry which is preliminary data.</text>
</comment>
<dbReference type="EMBL" id="NJEU01000390">
    <property type="protein sequence ID" value="PHH75116.1"/>
    <property type="molecule type" value="Genomic_DNA"/>
</dbReference>
<evidence type="ECO:0000256" key="1">
    <source>
        <dbReference type="SAM" id="MobiDB-lite"/>
    </source>
</evidence>
<feature type="compositionally biased region" description="Basic and acidic residues" evidence="1">
    <location>
        <begin position="294"/>
        <end position="303"/>
    </location>
</feature>
<gene>
    <name evidence="2" type="ORF">CDD82_4593</name>
</gene>
<reference evidence="2 3" key="1">
    <citation type="submission" date="2017-06" db="EMBL/GenBank/DDBJ databases">
        <title>Ant-infecting Ophiocordyceps genomes reveal a high diversity of potential behavioral manipulation genes and a possible major role for enterotoxins.</title>
        <authorList>
            <person name="De Bekker C."/>
            <person name="Evans H.C."/>
            <person name="Brachmann A."/>
            <person name="Hughes D.P."/>
        </authorList>
    </citation>
    <scope>NUCLEOTIDE SEQUENCE [LARGE SCALE GENOMIC DNA]</scope>
    <source>
        <strain evidence="2 3">1348a</strain>
    </source>
</reference>
<dbReference type="Proteomes" id="UP000224854">
    <property type="component" value="Unassembled WGS sequence"/>
</dbReference>
<dbReference type="OrthoDB" id="5041951at2759"/>
<evidence type="ECO:0000313" key="2">
    <source>
        <dbReference type="EMBL" id="PHH75116.1"/>
    </source>
</evidence>
<name>A0A2C5Z535_9HYPO</name>
<feature type="region of interest" description="Disordered" evidence="1">
    <location>
        <begin position="269"/>
        <end position="332"/>
    </location>
</feature>
<dbReference type="AlphaFoldDB" id="A0A2C5Z535"/>
<feature type="compositionally biased region" description="Basic residues" evidence="1">
    <location>
        <begin position="276"/>
        <end position="289"/>
    </location>
</feature>